<accession>A0A2P5F7M0</accession>
<evidence type="ECO:0000313" key="2">
    <source>
        <dbReference type="Proteomes" id="UP000237000"/>
    </source>
</evidence>
<name>A0A2P5F7M0_TREOI</name>
<gene>
    <name evidence="1" type="ORF">TorRG33x02_104880</name>
</gene>
<dbReference type="EMBL" id="JXTC01000056">
    <property type="protein sequence ID" value="PON93785.1"/>
    <property type="molecule type" value="Genomic_DNA"/>
</dbReference>
<dbReference type="Proteomes" id="UP000237000">
    <property type="component" value="Unassembled WGS sequence"/>
</dbReference>
<proteinExistence type="predicted"/>
<dbReference type="AlphaFoldDB" id="A0A2P5F7M0"/>
<dbReference type="InParanoid" id="A0A2P5F7M0"/>
<keyword evidence="2" id="KW-1185">Reference proteome</keyword>
<protein>
    <submittedName>
        <fullName evidence="1">Uncharacterized protein</fullName>
    </submittedName>
</protein>
<organism evidence="1 2">
    <name type="scientific">Trema orientale</name>
    <name type="common">Charcoal tree</name>
    <name type="synonym">Celtis orientalis</name>
    <dbReference type="NCBI Taxonomy" id="63057"/>
    <lineage>
        <taxon>Eukaryota</taxon>
        <taxon>Viridiplantae</taxon>
        <taxon>Streptophyta</taxon>
        <taxon>Embryophyta</taxon>
        <taxon>Tracheophyta</taxon>
        <taxon>Spermatophyta</taxon>
        <taxon>Magnoliopsida</taxon>
        <taxon>eudicotyledons</taxon>
        <taxon>Gunneridae</taxon>
        <taxon>Pentapetalae</taxon>
        <taxon>rosids</taxon>
        <taxon>fabids</taxon>
        <taxon>Rosales</taxon>
        <taxon>Cannabaceae</taxon>
        <taxon>Trema</taxon>
    </lineage>
</organism>
<sequence>MFVRMAMLQNGFPYAASLLFHAGSLVGCSPGNNYISYKCHNQKKFPYMSWKTEPCELSNSYVLLQIPNQPNSLHSHLFRRLRELSRNLFIFI</sequence>
<evidence type="ECO:0000313" key="1">
    <source>
        <dbReference type="EMBL" id="PON93785.1"/>
    </source>
</evidence>
<dbReference type="PROSITE" id="PS51257">
    <property type="entry name" value="PROKAR_LIPOPROTEIN"/>
    <property type="match status" value="1"/>
</dbReference>
<comment type="caution">
    <text evidence="1">The sequence shown here is derived from an EMBL/GenBank/DDBJ whole genome shotgun (WGS) entry which is preliminary data.</text>
</comment>
<reference evidence="2" key="1">
    <citation type="submission" date="2016-06" db="EMBL/GenBank/DDBJ databases">
        <title>Parallel loss of symbiosis genes in relatives of nitrogen-fixing non-legume Parasponia.</title>
        <authorList>
            <person name="Van Velzen R."/>
            <person name="Holmer R."/>
            <person name="Bu F."/>
            <person name="Rutten L."/>
            <person name="Van Zeijl A."/>
            <person name="Liu W."/>
            <person name="Santuari L."/>
            <person name="Cao Q."/>
            <person name="Sharma T."/>
            <person name="Shen D."/>
            <person name="Roswanjaya Y."/>
            <person name="Wardhani T."/>
            <person name="Kalhor M.S."/>
            <person name="Jansen J."/>
            <person name="Van den Hoogen J."/>
            <person name="Gungor B."/>
            <person name="Hartog M."/>
            <person name="Hontelez J."/>
            <person name="Verver J."/>
            <person name="Yang W.-C."/>
            <person name="Schijlen E."/>
            <person name="Repin R."/>
            <person name="Schilthuizen M."/>
            <person name="Schranz E."/>
            <person name="Heidstra R."/>
            <person name="Miyata K."/>
            <person name="Fedorova E."/>
            <person name="Kohlen W."/>
            <person name="Bisseling T."/>
            <person name="Smit S."/>
            <person name="Geurts R."/>
        </authorList>
    </citation>
    <scope>NUCLEOTIDE SEQUENCE [LARGE SCALE GENOMIC DNA]</scope>
    <source>
        <strain evidence="2">cv. RG33-2</strain>
    </source>
</reference>